<comment type="catalytic activity">
    <reaction evidence="14 15">
        <text>2 nitric oxide + NADPH + 2 O2 = 2 nitrate + NADP(+) + H(+)</text>
        <dbReference type="Rhea" id="RHEA:19465"/>
        <dbReference type="ChEBI" id="CHEBI:15378"/>
        <dbReference type="ChEBI" id="CHEBI:15379"/>
        <dbReference type="ChEBI" id="CHEBI:16480"/>
        <dbReference type="ChEBI" id="CHEBI:17632"/>
        <dbReference type="ChEBI" id="CHEBI:57783"/>
        <dbReference type="ChEBI" id="CHEBI:58349"/>
        <dbReference type="EC" id="1.14.12.17"/>
    </reaction>
</comment>
<keyword evidence="9 15" id="KW-0521">NADP</keyword>
<dbReference type="InterPro" id="IPR017938">
    <property type="entry name" value="Riboflavin_synthase-like_b-brl"/>
</dbReference>
<dbReference type="GO" id="GO:0005344">
    <property type="term" value="F:oxygen carrier activity"/>
    <property type="evidence" value="ECO:0007669"/>
    <property type="project" value="UniProtKB-UniRule"/>
</dbReference>
<dbReference type="CDD" id="cd06184">
    <property type="entry name" value="flavohem_like_fad_nad_binding"/>
    <property type="match status" value="1"/>
</dbReference>
<keyword evidence="5 15" id="KW-0561">Oxygen transport</keyword>
<dbReference type="GO" id="GO:0046872">
    <property type="term" value="F:metal ion binding"/>
    <property type="evidence" value="ECO:0007669"/>
    <property type="project" value="UniProtKB-KW"/>
</dbReference>
<dbReference type="GO" id="GO:0019825">
    <property type="term" value="F:oxygen binding"/>
    <property type="evidence" value="ECO:0007669"/>
    <property type="project" value="InterPro"/>
</dbReference>
<keyword evidence="12 15" id="KW-0520">NAD</keyword>
<dbReference type="PANTHER" id="PTHR43396:SF3">
    <property type="entry name" value="FLAVOHEMOPROTEIN"/>
    <property type="match status" value="1"/>
</dbReference>
<dbReference type="SUPFAM" id="SSF46458">
    <property type="entry name" value="Globin-like"/>
    <property type="match status" value="1"/>
</dbReference>
<evidence type="ECO:0000256" key="7">
    <source>
        <dbReference type="ARBA" id="ARBA00022723"/>
    </source>
</evidence>
<dbReference type="InterPro" id="IPR012292">
    <property type="entry name" value="Globin/Proto"/>
</dbReference>
<evidence type="ECO:0000256" key="2">
    <source>
        <dbReference type="ARBA" id="ARBA00008414"/>
    </source>
</evidence>
<dbReference type="GO" id="GO:0008941">
    <property type="term" value="F:nitric oxide dioxygenase NAD(P)H activity"/>
    <property type="evidence" value="ECO:0007669"/>
    <property type="project" value="UniProtKB-UniRule"/>
</dbReference>
<dbReference type="Pfam" id="PF00970">
    <property type="entry name" value="FAD_binding_6"/>
    <property type="match status" value="1"/>
</dbReference>
<feature type="binding site" evidence="15">
    <location>
        <begin position="391"/>
        <end position="394"/>
    </location>
    <ligand>
        <name>FAD</name>
        <dbReference type="ChEBI" id="CHEBI:57692"/>
    </ligand>
</feature>
<gene>
    <name evidence="15" type="primary">hmp</name>
    <name evidence="18" type="ORF">AP3564_02870</name>
</gene>
<evidence type="ECO:0000313" key="18">
    <source>
        <dbReference type="EMBL" id="ASS89336.1"/>
    </source>
</evidence>
<keyword evidence="10 15" id="KW-0560">Oxidoreductase</keyword>
<evidence type="ECO:0000256" key="11">
    <source>
        <dbReference type="ARBA" id="ARBA00023004"/>
    </source>
</evidence>
<dbReference type="PROSITE" id="PS01033">
    <property type="entry name" value="GLOBIN"/>
    <property type="match status" value="1"/>
</dbReference>
<dbReference type="GO" id="GO:0046210">
    <property type="term" value="P:nitric oxide catabolic process"/>
    <property type="evidence" value="ECO:0007669"/>
    <property type="project" value="TreeGrafter"/>
</dbReference>
<dbReference type="CDD" id="cd14777">
    <property type="entry name" value="Yhb1-globin-like"/>
    <property type="match status" value="1"/>
</dbReference>
<dbReference type="PRINTS" id="PR00410">
    <property type="entry name" value="PHEHYDRXLASE"/>
</dbReference>
<comment type="cofactor">
    <cofactor evidence="15">
        <name>FAD</name>
        <dbReference type="ChEBI" id="CHEBI:57692"/>
    </cofactor>
    <text evidence="15">Binds 1 FAD per subunit.</text>
</comment>
<feature type="binding site" evidence="15">
    <location>
        <begin position="275"/>
        <end position="280"/>
    </location>
    <ligand>
        <name>NADP(+)</name>
        <dbReference type="ChEBI" id="CHEBI:58349"/>
    </ligand>
</feature>
<evidence type="ECO:0000256" key="6">
    <source>
        <dbReference type="ARBA" id="ARBA00022630"/>
    </source>
</evidence>
<dbReference type="FunFam" id="2.40.30.10:FF:000034">
    <property type="entry name" value="Flavohemoprotein"/>
    <property type="match status" value="1"/>
</dbReference>
<evidence type="ECO:0000256" key="5">
    <source>
        <dbReference type="ARBA" id="ARBA00022621"/>
    </source>
</evidence>
<feature type="site" description="Influences the redox potential of the prosthetic heme and FAD groups" evidence="15">
    <location>
        <position position="390"/>
    </location>
</feature>
<dbReference type="FunFam" id="1.10.490.10:FF:000003">
    <property type="entry name" value="Flavohemoprotein"/>
    <property type="match status" value="1"/>
</dbReference>
<evidence type="ECO:0000256" key="12">
    <source>
        <dbReference type="ARBA" id="ARBA00023027"/>
    </source>
</evidence>
<keyword evidence="11 15" id="KW-0408">Iron</keyword>
<dbReference type="SUPFAM" id="SSF63380">
    <property type="entry name" value="Riboflavin synthase domain-like"/>
    <property type="match status" value="1"/>
</dbReference>
<comment type="similarity">
    <text evidence="1 15">In the C-terminal section; belongs to the flavoprotein pyridine nucleotide cytochrome reductase family.</text>
</comment>
<evidence type="ECO:0000256" key="15">
    <source>
        <dbReference type="HAMAP-Rule" id="MF_01252"/>
    </source>
</evidence>
<keyword evidence="3 15" id="KW-0813">Transport</keyword>
<dbReference type="GO" id="GO:0071949">
    <property type="term" value="F:FAD binding"/>
    <property type="evidence" value="ECO:0007669"/>
    <property type="project" value="InterPro"/>
</dbReference>
<comment type="domain">
    <text evidence="15">Consists of two distinct domains; an N-terminal heme-containing oxygen-binding domain and a C-terminal reductase domain with binding sites for FAD and NAD(P)H.</text>
</comment>
<keyword evidence="18" id="KW-0223">Dioxygenase</keyword>
<evidence type="ECO:0000259" key="16">
    <source>
        <dbReference type="PROSITE" id="PS01033"/>
    </source>
</evidence>
<sequence length="406" mass="45625">MLSERTIEIIKSTVPVLAKQGTEITSHFYKRMLSNHPELLNIFNHTNQQKGRQQTALATTLYAAAERIDQLETILPAVKQIAHKHRSLGVKKEHYPIVGENLLAAMKEVLGDLATDEIISAWEEAYNEIANVFIELEQRMYADAENMEGGWKDFKPFVVVDKVKESSVITSFYLKPKDNAVLPSFLPGQYVTVKVKIDGHQYLLNRQYSLSDAPGKEYFRISVKREAEPDQPKGVVSNYLHDDVQIGDELNISVPAGDFTLDVTQNSPVVFISGGVGVTPIMSMLNTIAKENPSRPVRFVHSAKNEDVHAFRLEVKELMNRLPNGTSFICYTEPSRQESANHTGYMTKDILKQFISENADYFICGPVPFMKAVINYLKELGVASENIHYEFFGPALQIAQPEGSTI</sequence>
<keyword evidence="8 15" id="KW-0274">FAD</keyword>
<dbReference type="PROSITE" id="PS51384">
    <property type="entry name" value="FAD_FR"/>
    <property type="match status" value="1"/>
</dbReference>
<dbReference type="Pfam" id="PF00042">
    <property type="entry name" value="Globin"/>
    <property type="match status" value="1"/>
</dbReference>
<comment type="catalytic activity">
    <reaction evidence="13 15">
        <text>2 nitric oxide + NADH + 2 O2 = 2 nitrate + NAD(+) + H(+)</text>
        <dbReference type="Rhea" id="RHEA:19469"/>
        <dbReference type="ChEBI" id="CHEBI:15378"/>
        <dbReference type="ChEBI" id="CHEBI:15379"/>
        <dbReference type="ChEBI" id="CHEBI:16480"/>
        <dbReference type="ChEBI" id="CHEBI:17632"/>
        <dbReference type="ChEBI" id="CHEBI:57540"/>
        <dbReference type="ChEBI" id="CHEBI:57945"/>
        <dbReference type="EC" id="1.14.12.17"/>
    </reaction>
</comment>
<dbReference type="SUPFAM" id="SSF52343">
    <property type="entry name" value="Ferredoxin reductase-like, C-terminal NADP-linked domain"/>
    <property type="match status" value="1"/>
</dbReference>
<comment type="cofactor">
    <cofactor evidence="15">
        <name>heme b</name>
        <dbReference type="ChEBI" id="CHEBI:60344"/>
    </cofactor>
    <text evidence="15">Binds 1 heme b (iron(II)-protoporphyrin IX) group per subunit.</text>
</comment>
<dbReference type="InterPro" id="IPR008333">
    <property type="entry name" value="Cbr1-like_FAD-bd_dom"/>
</dbReference>
<dbReference type="GO" id="GO:0009636">
    <property type="term" value="P:response to toxic substance"/>
    <property type="evidence" value="ECO:0007669"/>
    <property type="project" value="UniProtKB-KW"/>
</dbReference>
<name>A0A161WUR7_9BACI</name>
<dbReference type="KEGG" id="apak:AP3564_02870"/>
<accession>A0A223E275</accession>
<evidence type="ECO:0000256" key="8">
    <source>
        <dbReference type="ARBA" id="ARBA00022827"/>
    </source>
</evidence>
<dbReference type="RefSeq" id="WP_066250888.1">
    <property type="nucleotide sequence ID" value="NZ_CP017703.1"/>
</dbReference>
<accession>A0A161WUR7</accession>
<dbReference type="EC" id="1.14.12.17" evidence="15"/>
<keyword evidence="7 15" id="KW-0479">Metal-binding</keyword>
<evidence type="ECO:0000256" key="3">
    <source>
        <dbReference type="ARBA" id="ARBA00022448"/>
    </source>
</evidence>
<dbReference type="GO" id="GO:0071500">
    <property type="term" value="P:cellular response to nitrosative stress"/>
    <property type="evidence" value="ECO:0007669"/>
    <property type="project" value="TreeGrafter"/>
</dbReference>
<evidence type="ECO:0000256" key="1">
    <source>
        <dbReference type="ARBA" id="ARBA00006401"/>
    </source>
</evidence>
<keyword evidence="4 15" id="KW-0349">Heme</keyword>
<dbReference type="AlphaFoldDB" id="A0A161WUR7"/>
<evidence type="ECO:0000259" key="17">
    <source>
        <dbReference type="PROSITE" id="PS51384"/>
    </source>
</evidence>
<reference evidence="18 19" key="1">
    <citation type="submission" date="2016-10" db="EMBL/GenBank/DDBJ databases">
        <title>The whole genome sequencing and assembly of Aeribacillus pallidus KCTC3564 strain.</title>
        <authorList>
            <person name="Lee Y.-J."/>
            <person name="Park M.-K."/>
            <person name="Yi H."/>
            <person name="Bahn Y.-S."/>
            <person name="Kim J.F."/>
            <person name="Lee D.-W."/>
        </authorList>
    </citation>
    <scope>NUCLEOTIDE SEQUENCE [LARGE SCALE GENOMIC DNA]</scope>
    <source>
        <strain evidence="18 19">KCTC3564</strain>
    </source>
</reference>
<dbReference type="Gene3D" id="2.40.30.10">
    <property type="entry name" value="Translation factors"/>
    <property type="match status" value="1"/>
</dbReference>
<evidence type="ECO:0000256" key="14">
    <source>
        <dbReference type="ARBA" id="ARBA00049433"/>
    </source>
</evidence>
<keyword evidence="6 15" id="KW-0285">Flavoprotein</keyword>
<feature type="site" description="Involved in heme-bound ligand stabilization and O-O bond activation" evidence="15">
    <location>
        <position position="29"/>
    </location>
</feature>
<feature type="active site" description="Charge relay system" evidence="15">
    <location>
        <position position="95"/>
    </location>
</feature>
<dbReference type="FunFam" id="3.40.50.80:FF:000010">
    <property type="entry name" value="Flavohemoprotein"/>
    <property type="match status" value="1"/>
</dbReference>
<keyword evidence="15" id="KW-0216">Detoxification</keyword>
<dbReference type="InterPro" id="IPR017927">
    <property type="entry name" value="FAD-bd_FR_type"/>
</dbReference>
<feature type="binding site" description="proximal binding residue" evidence="15">
    <location>
        <position position="85"/>
    </location>
    <ligand>
        <name>heme b</name>
        <dbReference type="ChEBI" id="CHEBI:60344"/>
    </ligand>
    <ligandPart>
        <name>Fe</name>
        <dbReference type="ChEBI" id="CHEBI:18248"/>
    </ligandPart>
</feature>
<dbReference type="InterPro" id="IPR039261">
    <property type="entry name" value="FNR_nucleotide-bd"/>
</dbReference>
<dbReference type="InterPro" id="IPR023950">
    <property type="entry name" value="Hmp"/>
</dbReference>
<feature type="active site" description="Charge relay system" evidence="15">
    <location>
        <position position="137"/>
    </location>
</feature>
<feature type="region of interest" description="Reductase" evidence="15">
    <location>
        <begin position="149"/>
        <end position="406"/>
    </location>
</feature>
<dbReference type="EMBL" id="CP017703">
    <property type="protein sequence ID" value="ASS89336.1"/>
    <property type="molecule type" value="Genomic_DNA"/>
</dbReference>
<feature type="binding site" evidence="15">
    <location>
        <position position="190"/>
    </location>
    <ligand>
        <name>FAD</name>
        <dbReference type="ChEBI" id="CHEBI:57692"/>
    </ligand>
</feature>
<feature type="binding site" evidence="15">
    <location>
        <begin position="206"/>
        <end position="209"/>
    </location>
    <ligand>
        <name>FAD</name>
        <dbReference type="ChEBI" id="CHEBI:57692"/>
    </ligand>
</feature>
<evidence type="ECO:0000256" key="10">
    <source>
        <dbReference type="ARBA" id="ARBA00023002"/>
    </source>
</evidence>
<dbReference type="Gene3D" id="1.10.490.10">
    <property type="entry name" value="Globins"/>
    <property type="match status" value="1"/>
</dbReference>
<evidence type="ECO:0000256" key="13">
    <source>
        <dbReference type="ARBA" id="ARBA00048649"/>
    </source>
</evidence>
<feature type="domain" description="FAD-binding FR-type" evidence="17">
    <location>
        <begin position="152"/>
        <end position="262"/>
    </location>
</feature>
<proteinExistence type="inferred from homology"/>
<dbReference type="GO" id="GO:0020037">
    <property type="term" value="F:heme binding"/>
    <property type="evidence" value="ECO:0007669"/>
    <property type="project" value="InterPro"/>
</dbReference>
<protein>
    <recommendedName>
        <fullName evidence="15">Flavohemoprotein</fullName>
    </recommendedName>
    <alternativeName>
        <fullName evidence="15">Flavohemoglobin</fullName>
    </alternativeName>
    <alternativeName>
        <fullName evidence="15">Hemoglobin-like protein</fullName>
    </alternativeName>
    <alternativeName>
        <fullName evidence="15">Nitric oxide dioxygenase</fullName>
        <shortName evidence="15">NO oxygenase</shortName>
        <shortName evidence="15">NOD</shortName>
        <ecNumber evidence="15">1.14.12.17</ecNumber>
    </alternativeName>
</protein>
<dbReference type="Pfam" id="PF00175">
    <property type="entry name" value="NAD_binding_1"/>
    <property type="match status" value="1"/>
</dbReference>
<comment type="similarity">
    <text evidence="2 15">Belongs to the globin family. Two-domain flavohemoproteins subfamily.</text>
</comment>
<evidence type="ECO:0000256" key="9">
    <source>
        <dbReference type="ARBA" id="ARBA00022857"/>
    </source>
</evidence>
<dbReference type="InterPro" id="IPR001433">
    <property type="entry name" value="OxRdtase_FAD/NAD-bd"/>
</dbReference>
<dbReference type="PANTHER" id="PTHR43396">
    <property type="entry name" value="FLAVOHEMOPROTEIN"/>
    <property type="match status" value="1"/>
</dbReference>
<dbReference type="HAMAP" id="MF_01252">
    <property type="entry name" value="Hmp"/>
    <property type="match status" value="1"/>
</dbReference>
<dbReference type="Gene3D" id="3.40.50.80">
    <property type="entry name" value="Nucleotide-binding domain of ferredoxin-NADP reductase (FNR) module"/>
    <property type="match status" value="1"/>
</dbReference>
<dbReference type="NCBIfam" id="NF009805">
    <property type="entry name" value="PRK13289.1"/>
    <property type="match status" value="1"/>
</dbReference>
<dbReference type="InterPro" id="IPR009050">
    <property type="entry name" value="Globin-like_sf"/>
</dbReference>
<organism evidence="18 19">
    <name type="scientific">Aeribacillus pallidus</name>
    <dbReference type="NCBI Taxonomy" id="33936"/>
    <lineage>
        <taxon>Bacteria</taxon>
        <taxon>Bacillati</taxon>
        <taxon>Bacillota</taxon>
        <taxon>Bacilli</taxon>
        <taxon>Bacillales</taxon>
        <taxon>Bacillaceae</taxon>
        <taxon>Aeribacillus</taxon>
    </lineage>
</organism>
<feature type="domain" description="Globin" evidence="16">
    <location>
        <begin position="1"/>
        <end position="138"/>
    </location>
</feature>
<feature type="site" description="Influences the redox potential of the prosthetic heme and FAD groups" evidence="15">
    <location>
        <position position="84"/>
    </location>
</feature>
<evidence type="ECO:0000313" key="19">
    <source>
        <dbReference type="Proteomes" id="UP000214606"/>
    </source>
</evidence>
<dbReference type="InterPro" id="IPR000971">
    <property type="entry name" value="Globin"/>
</dbReference>
<dbReference type="Proteomes" id="UP000214606">
    <property type="component" value="Chromosome"/>
</dbReference>
<comment type="function">
    <text evidence="15">Is involved in NO detoxification in an aerobic process, termed nitric oxide dioxygenase (NOD) reaction that utilizes O(2) and NAD(P)H to convert NO to nitrate, which protects the bacterium from various noxious nitrogen compounds. Therefore, plays a central role in the inducible response to nitrosative stress.</text>
</comment>
<evidence type="ECO:0000256" key="4">
    <source>
        <dbReference type="ARBA" id="ARBA00022617"/>
    </source>
</evidence>